<proteinExistence type="predicted"/>
<dbReference type="InterPro" id="IPR050436">
    <property type="entry name" value="IsdA"/>
</dbReference>
<feature type="compositionally biased region" description="Polar residues" evidence="7">
    <location>
        <begin position="158"/>
        <end position="181"/>
    </location>
</feature>
<dbReference type="CDD" id="cd06920">
    <property type="entry name" value="NEAT"/>
    <property type="match status" value="1"/>
</dbReference>
<feature type="region of interest" description="Disordered" evidence="7">
    <location>
        <begin position="144"/>
        <end position="190"/>
    </location>
</feature>
<feature type="signal peptide" evidence="9">
    <location>
        <begin position="1"/>
        <end position="27"/>
    </location>
</feature>
<name>A0ABQ4K7W0_9BACI</name>
<dbReference type="PANTHER" id="PTHR37824:SF1">
    <property type="entry name" value="IRON-REGULATED SURFACE DETERMINANT PROTEIN C"/>
    <property type="match status" value="1"/>
</dbReference>
<reference evidence="11 12" key="1">
    <citation type="submission" date="2021-03" db="EMBL/GenBank/DDBJ databases">
        <title>Antimicrobial resistance genes in bacteria isolated from Japanese honey, and their potential for conferring macrolide and lincosamide resistance in the American foulbrood pathogen Paenibacillus larvae.</title>
        <authorList>
            <person name="Okamoto M."/>
            <person name="Kumagai M."/>
            <person name="Kanamori H."/>
            <person name="Takamatsu D."/>
        </authorList>
    </citation>
    <scope>NUCLEOTIDE SEQUENCE [LARGE SCALE GENOMIC DNA]</scope>
    <source>
        <strain evidence="11 12">J1TS3</strain>
    </source>
</reference>
<dbReference type="SUPFAM" id="SSF158911">
    <property type="entry name" value="NEAT domain-like"/>
    <property type="match status" value="1"/>
</dbReference>
<protein>
    <submittedName>
        <fullName evidence="11">Heme uptake protein IsdC</fullName>
    </submittedName>
</protein>
<evidence type="ECO:0000256" key="1">
    <source>
        <dbReference type="ARBA" id="ARBA00004168"/>
    </source>
</evidence>
<evidence type="ECO:0000256" key="8">
    <source>
        <dbReference type="SAM" id="Phobius"/>
    </source>
</evidence>
<feature type="domain" description="NEAT" evidence="10">
    <location>
        <begin position="30"/>
        <end position="145"/>
    </location>
</feature>
<keyword evidence="12" id="KW-1185">Reference proteome</keyword>
<dbReference type="InterPro" id="IPR006635">
    <property type="entry name" value="NEAT_dom"/>
</dbReference>
<keyword evidence="2" id="KW-0134">Cell wall</keyword>
<keyword evidence="3" id="KW-0964">Secreted</keyword>
<dbReference type="SMART" id="SM00725">
    <property type="entry name" value="NEAT"/>
    <property type="match status" value="1"/>
</dbReference>
<evidence type="ECO:0000256" key="6">
    <source>
        <dbReference type="ARBA" id="ARBA00023088"/>
    </source>
</evidence>
<dbReference type="InterPro" id="IPR019909">
    <property type="entry name" value="Haem_uptake_protein_IsdC"/>
</dbReference>
<keyword evidence="5" id="KW-0408">Iron</keyword>
<dbReference type="Proteomes" id="UP000680279">
    <property type="component" value="Unassembled WGS sequence"/>
</dbReference>
<dbReference type="EMBL" id="BOQT01000011">
    <property type="protein sequence ID" value="GIN21834.1"/>
    <property type="molecule type" value="Genomic_DNA"/>
</dbReference>
<keyword evidence="8" id="KW-0472">Membrane</keyword>
<dbReference type="InterPro" id="IPR017502">
    <property type="entry name" value="Sortase_SrtB_target"/>
</dbReference>
<evidence type="ECO:0000256" key="9">
    <source>
        <dbReference type="SAM" id="SignalP"/>
    </source>
</evidence>
<dbReference type="NCBIfam" id="TIGR03063">
    <property type="entry name" value="srtB_target"/>
    <property type="match status" value="1"/>
</dbReference>
<keyword evidence="8" id="KW-0812">Transmembrane</keyword>
<keyword evidence="8" id="KW-1133">Transmembrane helix</keyword>
<evidence type="ECO:0000313" key="11">
    <source>
        <dbReference type="EMBL" id="GIN21834.1"/>
    </source>
</evidence>
<organism evidence="11 12">
    <name type="scientific">Siminovitchia fordii</name>
    <dbReference type="NCBI Taxonomy" id="254759"/>
    <lineage>
        <taxon>Bacteria</taxon>
        <taxon>Bacillati</taxon>
        <taxon>Bacillota</taxon>
        <taxon>Bacilli</taxon>
        <taxon>Bacillales</taxon>
        <taxon>Bacillaceae</taxon>
        <taxon>Siminovitchia</taxon>
    </lineage>
</organism>
<comment type="subcellular location">
    <subcellularLocation>
        <location evidence="1">Secreted</location>
        <location evidence="1">Cell wall</location>
        <topology evidence="1">Peptidoglycan-anchor</topology>
    </subcellularLocation>
</comment>
<dbReference type="PANTHER" id="PTHR37824">
    <property type="entry name" value="IRON-REGULATED SURFACE DETERMINANT PROTEIN C"/>
    <property type="match status" value="1"/>
</dbReference>
<evidence type="ECO:0000256" key="2">
    <source>
        <dbReference type="ARBA" id="ARBA00022512"/>
    </source>
</evidence>
<feature type="transmembrane region" description="Helical" evidence="8">
    <location>
        <begin position="194"/>
        <end position="211"/>
    </location>
</feature>
<evidence type="ECO:0000256" key="5">
    <source>
        <dbReference type="ARBA" id="ARBA00023004"/>
    </source>
</evidence>
<evidence type="ECO:0000313" key="12">
    <source>
        <dbReference type="Proteomes" id="UP000680279"/>
    </source>
</evidence>
<dbReference type="InterPro" id="IPR037250">
    <property type="entry name" value="NEAT_dom_sf"/>
</dbReference>
<dbReference type="PROSITE" id="PS50978">
    <property type="entry name" value="NEAT"/>
    <property type="match status" value="1"/>
</dbReference>
<evidence type="ECO:0000256" key="4">
    <source>
        <dbReference type="ARBA" id="ARBA00022729"/>
    </source>
</evidence>
<evidence type="ECO:0000259" key="10">
    <source>
        <dbReference type="PROSITE" id="PS50978"/>
    </source>
</evidence>
<dbReference type="RefSeq" id="WP_018706910.1">
    <property type="nucleotide sequence ID" value="NZ_BOQT01000011.1"/>
</dbReference>
<dbReference type="Pfam" id="PF05031">
    <property type="entry name" value="NEAT"/>
    <property type="match status" value="1"/>
</dbReference>
<evidence type="ECO:0000256" key="3">
    <source>
        <dbReference type="ARBA" id="ARBA00022525"/>
    </source>
</evidence>
<comment type="caution">
    <text evidence="11">The sequence shown here is derived from an EMBL/GenBank/DDBJ whole genome shotgun (WGS) entry which is preliminary data.</text>
</comment>
<dbReference type="Gene3D" id="2.60.40.1850">
    <property type="match status" value="1"/>
</dbReference>
<keyword evidence="4 9" id="KW-0732">Signal</keyword>
<keyword evidence="6" id="KW-0572">Peptidoglycan-anchor</keyword>
<evidence type="ECO:0000256" key="7">
    <source>
        <dbReference type="SAM" id="MobiDB-lite"/>
    </source>
</evidence>
<dbReference type="NCBIfam" id="TIGR03656">
    <property type="entry name" value="IsdC"/>
    <property type="match status" value="1"/>
</dbReference>
<feature type="chain" id="PRO_5046731491" evidence="9">
    <location>
        <begin position="28"/>
        <end position="217"/>
    </location>
</feature>
<sequence length="217" mass="24160">MKKFKKLVIPLLLALFALTFNINNAAAATYADGEYTLPFTILKGDSDERSMTNDYLSSPGKLIVKDGKNFVQLTLKNSSWWKEFKVGSQDVTVISEGNDTRAVQFEVQDLNAITNAKIHVIVPNIDYDNKYDIRFKFDTSGISNSGNSETVPKDEQKQSNSVEQTQNKTSEQSTDNSTTGNKKIEKNPPTGDEAPILLLSVVLLASGFIVYRKVRVR</sequence>
<gene>
    <name evidence="11" type="ORF">J1TS3_29680</name>
</gene>
<accession>A0ABQ4K7W0</accession>